<dbReference type="CDD" id="cd01638">
    <property type="entry name" value="CysQ"/>
    <property type="match status" value="1"/>
</dbReference>
<dbReference type="InterPro" id="IPR050725">
    <property type="entry name" value="CysQ/Inositol_MonoPase"/>
</dbReference>
<gene>
    <name evidence="6" type="primary">cysQ</name>
    <name evidence="9" type="ORF">GCM10011491_29110</name>
</gene>
<feature type="binding site" evidence="7">
    <location>
        <position position="115"/>
    </location>
    <ligand>
        <name>Mg(2+)</name>
        <dbReference type="ChEBI" id="CHEBI:18420"/>
        <label>1</label>
        <note>catalytic</note>
    </ligand>
</feature>
<keyword evidence="5 6" id="KW-0472">Membrane</keyword>
<dbReference type="Gene3D" id="3.30.540.10">
    <property type="entry name" value="Fructose-1,6-Bisphosphatase, subunit A, domain 1"/>
    <property type="match status" value="1"/>
</dbReference>
<keyword evidence="10" id="KW-1185">Reference proteome</keyword>
<dbReference type="GO" id="GO:0046854">
    <property type="term" value="P:phosphatidylinositol phosphate biosynthetic process"/>
    <property type="evidence" value="ECO:0007669"/>
    <property type="project" value="InterPro"/>
</dbReference>
<dbReference type="InterPro" id="IPR006240">
    <property type="entry name" value="CysQ"/>
</dbReference>
<dbReference type="Pfam" id="PF00459">
    <property type="entry name" value="Inositol_P"/>
    <property type="match status" value="1"/>
</dbReference>
<comment type="similarity">
    <text evidence="1 6">Belongs to the inositol monophosphatase superfamily. CysQ family.</text>
</comment>
<proteinExistence type="inferred from homology"/>
<evidence type="ECO:0000256" key="7">
    <source>
        <dbReference type="PIRSR" id="PIRSR600760-2"/>
    </source>
</evidence>
<feature type="binding site" evidence="6">
    <location>
        <begin position="114"/>
        <end position="117"/>
    </location>
    <ligand>
        <name>substrate</name>
    </ligand>
</feature>
<accession>A0A916WGL3</accession>
<organism evidence="9 10">
    <name type="scientific">Brucella endophytica</name>
    <dbReference type="NCBI Taxonomy" id="1963359"/>
    <lineage>
        <taxon>Bacteria</taxon>
        <taxon>Pseudomonadati</taxon>
        <taxon>Pseudomonadota</taxon>
        <taxon>Alphaproteobacteria</taxon>
        <taxon>Hyphomicrobiales</taxon>
        <taxon>Brucellaceae</taxon>
        <taxon>Brucella/Ochrobactrum group</taxon>
        <taxon>Brucella</taxon>
    </lineage>
</organism>
<dbReference type="HAMAP" id="MF_02095">
    <property type="entry name" value="CysQ"/>
    <property type="match status" value="1"/>
</dbReference>
<dbReference type="GO" id="GO:0005886">
    <property type="term" value="C:plasma membrane"/>
    <property type="evidence" value="ECO:0007669"/>
    <property type="project" value="UniProtKB-SubCell"/>
</dbReference>
<keyword evidence="3 6" id="KW-0997">Cell inner membrane</keyword>
<dbReference type="GO" id="GO:0000287">
    <property type="term" value="F:magnesium ion binding"/>
    <property type="evidence" value="ECO:0007669"/>
    <property type="project" value="UniProtKB-UniRule"/>
</dbReference>
<evidence type="ECO:0000313" key="10">
    <source>
        <dbReference type="Proteomes" id="UP000646478"/>
    </source>
</evidence>
<dbReference type="SUPFAM" id="SSF56655">
    <property type="entry name" value="Carbohydrate phosphatase"/>
    <property type="match status" value="1"/>
</dbReference>
<reference evidence="9" key="2">
    <citation type="submission" date="2020-09" db="EMBL/GenBank/DDBJ databases">
        <authorList>
            <person name="Sun Q."/>
            <person name="Zhou Y."/>
        </authorList>
    </citation>
    <scope>NUCLEOTIDE SEQUENCE</scope>
    <source>
        <strain evidence="9">CGMCC 1.15082</strain>
    </source>
</reference>
<comment type="caution">
    <text evidence="9">The sequence shown here is derived from an EMBL/GenBank/DDBJ whole genome shotgun (WGS) entry which is preliminary data.</text>
</comment>
<evidence type="ECO:0000256" key="8">
    <source>
        <dbReference type="SAM" id="MobiDB-lite"/>
    </source>
</evidence>
<feature type="binding site" evidence="6">
    <location>
        <position position="240"/>
    </location>
    <ligand>
        <name>Mg(2+)</name>
        <dbReference type="ChEBI" id="CHEBI:18420"/>
        <label>2</label>
    </ligand>
</feature>
<dbReference type="GO" id="GO:0050427">
    <property type="term" value="P:3'-phosphoadenosine 5'-phosphosulfate metabolic process"/>
    <property type="evidence" value="ECO:0007669"/>
    <property type="project" value="TreeGrafter"/>
</dbReference>
<dbReference type="EC" id="3.1.3.7" evidence="6"/>
<keyword evidence="4 6" id="KW-0378">Hydrolase</keyword>
<feature type="binding site" evidence="7">
    <location>
        <position position="92"/>
    </location>
    <ligand>
        <name>Mg(2+)</name>
        <dbReference type="ChEBI" id="CHEBI:18420"/>
        <label>1</label>
        <note>catalytic</note>
    </ligand>
</feature>
<dbReference type="InterPro" id="IPR020550">
    <property type="entry name" value="Inositol_monophosphatase_CS"/>
</dbReference>
<evidence type="ECO:0000256" key="5">
    <source>
        <dbReference type="ARBA" id="ARBA00023136"/>
    </source>
</evidence>
<comment type="catalytic activity">
    <reaction evidence="6">
        <text>adenosine 3',5'-bisphosphate + H2O = AMP + phosphate</text>
        <dbReference type="Rhea" id="RHEA:10040"/>
        <dbReference type="ChEBI" id="CHEBI:15377"/>
        <dbReference type="ChEBI" id="CHEBI:43474"/>
        <dbReference type="ChEBI" id="CHEBI:58343"/>
        <dbReference type="ChEBI" id="CHEBI:456215"/>
        <dbReference type="EC" id="3.1.3.7"/>
    </reaction>
</comment>
<dbReference type="EMBL" id="BMHH01000012">
    <property type="protein sequence ID" value="GGA99037.1"/>
    <property type="molecule type" value="Genomic_DNA"/>
</dbReference>
<dbReference type="PANTHER" id="PTHR43028:SF5">
    <property type="entry name" value="3'(2'),5'-BISPHOSPHATE NUCLEOTIDASE 1"/>
    <property type="match status" value="1"/>
</dbReference>
<dbReference type="NCBIfam" id="TIGR01331">
    <property type="entry name" value="bisphos_cysQ"/>
    <property type="match status" value="1"/>
</dbReference>
<evidence type="ECO:0000256" key="3">
    <source>
        <dbReference type="ARBA" id="ARBA00022519"/>
    </source>
</evidence>
<dbReference type="AlphaFoldDB" id="A0A916WGL3"/>
<name>A0A916WGL3_9HYPH</name>
<feature type="region of interest" description="Disordered" evidence="8">
    <location>
        <begin position="1"/>
        <end position="25"/>
    </location>
</feature>
<dbReference type="InterPro" id="IPR000760">
    <property type="entry name" value="Inositol_monophosphatase-like"/>
</dbReference>
<feature type="binding site" evidence="7">
    <location>
        <position position="114"/>
    </location>
    <ligand>
        <name>Mg(2+)</name>
        <dbReference type="ChEBI" id="CHEBI:18420"/>
        <label>1</label>
        <note>catalytic</note>
    </ligand>
</feature>
<dbReference type="PRINTS" id="PR00377">
    <property type="entry name" value="IMPHPHTASES"/>
</dbReference>
<comment type="cofactor">
    <cofactor evidence="6 7">
        <name>Mg(2+)</name>
        <dbReference type="ChEBI" id="CHEBI:18420"/>
    </cofactor>
</comment>
<feature type="binding site" evidence="6">
    <location>
        <position position="112"/>
    </location>
    <ligand>
        <name>Mg(2+)</name>
        <dbReference type="ChEBI" id="CHEBI:18420"/>
        <label>1</label>
    </ligand>
</feature>
<feature type="binding site" evidence="7">
    <location>
        <position position="240"/>
    </location>
    <ligand>
        <name>Mg(2+)</name>
        <dbReference type="ChEBI" id="CHEBI:18420"/>
        <label>1</label>
        <note>catalytic</note>
    </ligand>
</feature>
<dbReference type="GO" id="GO:0008441">
    <property type="term" value="F:3'(2'),5'-bisphosphate nucleotidase activity"/>
    <property type="evidence" value="ECO:0007669"/>
    <property type="project" value="UniProtKB-UniRule"/>
</dbReference>
<feature type="binding site" evidence="7">
    <location>
        <position position="112"/>
    </location>
    <ligand>
        <name>Mg(2+)</name>
        <dbReference type="ChEBI" id="CHEBI:18420"/>
        <label>1</label>
        <note>catalytic</note>
    </ligand>
</feature>
<evidence type="ECO:0000256" key="4">
    <source>
        <dbReference type="ARBA" id="ARBA00022801"/>
    </source>
</evidence>
<feature type="binding site" evidence="6">
    <location>
        <position position="240"/>
    </location>
    <ligand>
        <name>substrate</name>
    </ligand>
</feature>
<dbReference type="PANTHER" id="PTHR43028">
    <property type="entry name" value="3'(2'),5'-BISPHOSPHATE NUCLEOTIDASE 1"/>
    <property type="match status" value="1"/>
</dbReference>
<feature type="binding site" evidence="6">
    <location>
        <position position="114"/>
    </location>
    <ligand>
        <name>Mg(2+)</name>
        <dbReference type="ChEBI" id="CHEBI:18420"/>
        <label>1</label>
    </ligand>
</feature>
<keyword evidence="6 7" id="KW-0460">Magnesium</keyword>
<dbReference type="Gene3D" id="3.40.190.80">
    <property type="match status" value="1"/>
</dbReference>
<sequence>MTAVVNDHSVADSRDKPENDDRRAASSPNALLLLMERAAIEAGWAIMKIYDAGFDVCLKEDGSPVTQADKTAEAIILAALRAATPDIPIVAEEESSEGRAPTHPGHRFYLVDPLDGTREFISRNGDFTVNIALIEHGAPVIGVVYAPARGLLFSGGPDGAREAIIADRLATARRPIGIRDCPARMIAVASRSHSTPETDDYLACLDIAERVSVGSSLKFCLLARGEADVYPRFGPTMEWDTAAGDAILRAAGGGTWTLDDCLLTYGKSGFANPFFVARGANPANR</sequence>
<reference evidence="9" key="1">
    <citation type="journal article" date="2014" name="Int. J. Syst. Evol. Microbiol.">
        <title>Complete genome sequence of Corynebacterium casei LMG S-19264T (=DSM 44701T), isolated from a smear-ripened cheese.</title>
        <authorList>
            <consortium name="US DOE Joint Genome Institute (JGI-PGF)"/>
            <person name="Walter F."/>
            <person name="Albersmeier A."/>
            <person name="Kalinowski J."/>
            <person name="Ruckert C."/>
        </authorList>
    </citation>
    <scope>NUCLEOTIDE SEQUENCE</scope>
    <source>
        <strain evidence="9">CGMCC 1.15082</strain>
    </source>
</reference>
<evidence type="ECO:0000256" key="1">
    <source>
        <dbReference type="ARBA" id="ARBA00005289"/>
    </source>
</evidence>
<feature type="binding site" evidence="6">
    <location>
        <position position="115"/>
    </location>
    <ligand>
        <name>Mg(2+)</name>
        <dbReference type="ChEBI" id="CHEBI:18420"/>
        <label>2</label>
    </ligand>
</feature>
<feature type="compositionally biased region" description="Basic and acidic residues" evidence="8">
    <location>
        <begin position="9"/>
        <end position="24"/>
    </location>
</feature>
<evidence type="ECO:0000313" key="9">
    <source>
        <dbReference type="EMBL" id="GGA99037.1"/>
    </source>
</evidence>
<comment type="subcellular location">
    <subcellularLocation>
        <location evidence="6">Cell inner membrane</location>
        <topology evidence="6">Peripheral membrane protein</topology>
        <orientation evidence="6">Cytoplasmic side</orientation>
    </subcellularLocation>
</comment>
<protein>
    <recommendedName>
        <fullName evidence="6">3'(2'),5'-bisphosphate nucleotidase CysQ</fullName>
        <ecNumber evidence="6">3.1.3.7</ecNumber>
    </recommendedName>
    <alternativeName>
        <fullName evidence="6">3'(2'),5-bisphosphonucleoside 3'(2')-phosphohydrolase</fullName>
    </alternativeName>
    <alternativeName>
        <fullName evidence="6">3'-phosphoadenosine 5'-phosphate phosphatase</fullName>
        <shortName evidence="6">PAP phosphatase</shortName>
    </alternativeName>
</protein>
<comment type="function">
    <text evidence="6">Converts adenosine-3',5'-bisphosphate (PAP) to AMP.</text>
</comment>
<feature type="binding site" evidence="6">
    <location>
        <position position="112"/>
    </location>
    <ligand>
        <name>Mg(2+)</name>
        <dbReference type="ChEBI" id="CHEBI:18420"/>
        <label>2</label>
    </ligand>
</feature>
<dbReference type="PROSITE" id="PS00630">
    <property type="entry name" value="IMP_2"/>
    <property type="match status" value="1"/>
</dbReference>
<feature type="binding site" evidence="6">
    <location>
        <position position="92"/>
    </location>
    <ligand>
        <name>substrate</name>
    </ligand>
</feature>
<dbReference type="Proteomes" id="UP000646478">
    <property type="component" value="Unassembled WGS sequence"/>
</dbReference>
<evidence type="ECO:0000256" key="2">
    <source>
        <dbReference type="ARBA" id="ARBA00022475"/>
    </source>
</evidence>
<dbReference type="GO" id="GO:0000103">
    <property type="term" value="P:sulfate assimilation"/>
    <property type="evidence" value="ECO:0007669"/>
    <property type="project" value="TreeGrafter"/>
</dbReference>
<keyword evidence="2 6" id="KW-1003">Cell membrane</keyword>
<feature type="binding site" evidence="6">
    <location>
        <position position="92"/>
    </location>
    <ligand>
        <name>Mg(2+)</name>
        <dbReference type="ChEBI" id="CHEBI:18420"/>
        <label>1</label>
    </ligand>
</feature>
<evidence type="ECO:0000256" key="6">
    <source>
        <dbReference type="HAMAP-Rule" id="MF_02095"/>
    </source>
</evidence>
<keyword evidence="6 7" id="KW-0479">Metal-binding</keyword>